<gene>
    <name evidence="6" type="ORF">FC80_GL001450</name>
</gene>
<evidence type="ECO:0000259" key="5">
    <source>
        <dbReference type="PROSITE" id="PS50931"/>
    </source>
</evidence>
<sequence length="294" mass="33723">MNIKEFHYFHKLVEDKNFSQVASFFNVSQPTITMAIKRLESELGVKLFVRDRSHKQLVVTPSGEQLDRHVTQILNELEVMKKELLRISSEKVMFGLPPIIGTYYFPHVAPELLRAGLIDKLDIFESGSNEMLNYILDGTLDLALIGSITPIVDTKLDAKIFERTHFKIAVSENHPLAKQDSVKFKELAQEKFIILDDHFIHSVAFNKMCHANQFRPQIIHRSNDVHILKAMIKENMGISFLTELALPPEKGIKVLDIADSDQPEFLLSIVYRRSHTLTKLQQSLLEILPQKINL</sequence>
<dbReference type="AlphaFoldDB" id="A0A0R2CEH3"/>
<dbReference type="InterPro" id="IPR050950">
    <property type="entry name" value="HTH-type_LysR_regulators"/>
</dbReference>
<comment type="similarity">
    <text evidence="1">Belongs to the LysR transcriptional regulatory family.</text>
</comment>
<protein>
    <submittedName>
        <fullName evidence="6">LysR family transcriptional regulator</fullName>
    </submittedName>
</protein>
<evidence type="ECO:0000313" key="7">
    <source>
        <dbReference type="Proteomes" id="UP000051131"/>
    </source>
</evidence>
<dbReference type="InterPro" id="IPR036390">
    <property type="entry name" value="WH_DNA-bd_sf"/>
</dbReference>
<dbReference type="PATRIC" id="fig|1423729.3.peg.1472"/>
<dbReference type="Gene3D" id="3.40.190.290">
    <property type="match status" value="1"/>
</dbReference>
<dbReference type="EMBL" id="AYZE01000016">
    <property type="protein sequence ID" value="KRM90113.1"/>
    <property type="molecule type" value="Genomic_DNA"/>
</dbReference>
<keyword evidence="3" id="KW-0238">DNA-binding</keyword>
<dbReference type="SUPFAM" id="SSF53850">
    <property type="entry name" value="Periplasmic binding protein-like II"/>
    <property type="match status" value="1"/>
</dbReference>
<keyword evidence="4" id="KW-0804">Transcription</keyword>
<dbReference type="RefSeq" id="WP_057829667.1">
    <property type="nucleotide sequence ID" value="NZ_AYZE01000016.1"/>
</dbReference>
<dbReference type="Pfam" id="PF03466">
    <property type="entry name" value="LysR_substrate"/>
    <property type="match status" value="1"/>
</dbReference>
<dbReference type="PRINTS" id="PR00039">
    <property type="entry name" value="HTHLYSR"/>
</dbReference>
<dbReference type="OrthoDB" id="9803735at2"/>
<dbReference type="SUPFAM" id="SSF46785">
    <property type="entry name" value="Winged helix' DNA-binding domain"/>
    <property type="match status" value="1"/>
</dbReference>
<accession>A0A0R2CEH3</accession>
<dbReference type="GO" id="GO:0003700">
    <property type="term" value="F:DNA-binding transcription factor activity"/>
    <property type="evidence" value="ECO:0007669"/>
    <property type="project" value="InterPro"/>
</dbReference>
<keyword evidence="2" id="KW-0805">Transcription regulation</keyword>
<evidence type="ECO:0000256" key="2">
    <source>
        <dbReference type="ARBA" id="ARBA00023015"/>
    </source>
</evidence>
<dbReference type="PANTHER" id="PTHR30419">
    <property type="entry name" value="HTH-TYPE TRANSCRIPTIONAL REGULATOR YBHD"/>
    <property type="match status" value="1"/>
</dbReference>
<dbReference type="Proteomes" id="UP000051131">
    <property type="component" value="Unassembled WGS sequence"/>
</dbReference>
<proteinExistence type="inferred from homology"/>
<dbReference type="Pfam" id="PF00126">
    <property type="entry name" value="HTH_1"/>
    <property type="match status" value="1"/>
</dbReference>
<dbReference type="GO" id="GO:0003677">
    <property type="term" value="F:DNA binding"/>
    <property type="evidence" value="ECO:0007669"/>
    <property type="project" value="UniProtKB-KW"/>
</dbReference>
<evidence type="ECO:0000256" key="3">
    <source>
        <dbReference type="ARBA" id="ARBA00023125"/>
    </source>
</evidence>
<feature type="domain" description="HTH lysR-type" evidence="5">
    <location>
        <begin position="1"/>
        <end position="58"/>
    </location>
</feature>
<dbReference type="InterPro" id="IPR000847">
    <property type="entry name" value="LysR_HTH_N"/>
</dbReference>
<dbReference type="PROSITE" id="PS50931">
    <property type="entry name" value="HTH_LYSR"/>
    <property type="match status" value="1"/>
</dbReference>
<dbReference type="PANTHER" id="PTHR30419:SF25">
    <property type="entry name" value="HTH-TYPE TRANSCRIPTIONAL REGULATOR YTLI"/>
    <property type="match status" value="1"/>
</dbReference>
<evidence type="ECO:0000256" key="4">
    <source>
        <dbReference type="ARBA" id="ARBA00023163"/>
    </source>
</evidence>
<organism evidence="6 7">
    <name type="scientific">Liquorilactobacillus cacaonum DSM 21116</name>
    <dbReference type="NCBI Taxonomy" id="1423729"/>
    <lineage>
        <taxon>Bacteria</taxon>
        <taxon>Bacillati</taxon>
        <taxon>Bacillota</taxon>
        <taxon>Bacilli</taxon>
        <taxon>Lactobacillales</taxon>
        <taxon>Lactobacillaceae</taxon>
        <taxon>Liquorilactobacillus</taxon>
    </lineage>
</organism>
<evidence type="ECO:0000256" key="1">
    <source>
        <dbReference type="ARBA" id="ARBA00009437"/>
    </source>
</evidence>
<dbReference type="Gene3D" id="1.10.10.10">
    <property type="entry name" value="Winged helix-like DNA-binding domain superfamily/Winged helix DNA-binding domain"/>
    <property type="match status" value="1"/>
</dbReference>
<keyword evidence="7" id="KW-1185">Reference proteome</keyword>
<dbReference type="STRING" id="1423729.FC80_GL001450"/>
<evidence type="ECO:0000313" key="6">
    <source>
        <dbReference type="EMBL" id="KRM90113.1"/>
    </source>
</evidence>
<name>A0A0R2CEH3_9LACO</name>
<dbReference type="GO" id="GO:0005829">
    <property type="term" value="C:cytosol"/>
    <property type="evidence" value="ECO:0007669"/>
    <property type="project" value="TreeGrafter"/>
</dbReference>
<dbReference type="InterPro" id="IPR005119">
    <property type="entry name" value="LysR_subst-bd"/>
</dbReference>
<comment type="caution">
    <text evidence="6">The sequence shown here is derived from an EMBL/GenBank/DDBJ whole genome shotgun (WGS) entry which is preliminary data.</text>
</comment>
<dbReference type="InterPro" id="IPR036388">
    <property type="entry name" value="WH-like_DNA-bd_sf"/>
</dbReference>
<reference evidence="6 7" key="1">
    <citation type="journal article" date="2015" name="Genome Announc.">
        <title>Expanding the biotechnology potential of lactobacilli through comparative genomics of 213 strains and associated genera.</title>
        <authorList>
            <person name="Sun Z."/>
            <person name="Harris H.M."/>
            <person name="McCann A."/>
            <person name="Guo C."/>
            <person name="Argimon S."/>
            <person name="Zhang W."/>
            <person name="Yang X."/>
            <person name="Jeffery I.B."/>
            <person name="Cooney J.C."/>
            <person name="Kagawa T.F."/>
            <person name="Liu W."/>
            <person name="Song Y."/>
            <person name="Salvetti E."/>
            <person name="Wrobel A."/>
            <person name="Rasinkangas P."/>
            <person name="Parkhill J."/>
            <person name="Rea M.C."/>
            <person name="O'Sullivan O."/>
            <person name="Ritari J."/>
            <person name="Douillard F.P."/>
            <person name="Paul Ross R."/>
            <person name="Yang R."/>
            <person name="Briner A.E."/>
            <person name="Felis G.E."/>
            <person name="de Vos W.M."/>
            <person name="Barrangou R."/>
            <person name="Klaenhammer T.R."/>
            <person name="Caufield P.W."/>
            <person name="Cui Y."/>
            <person name="Zhang H."/>
            <person name="O'Toole P.W."/>
        </authorList>
    </citation>
    <scope>NUCLEOTIDE SEQUENCE [LARGE SCALE GENOMIC DNA]</scope>
    <source>
        <strain evidence="6 7">DSM 21116</strain>
    </source>
</reference>